<dbReference type="PANTHER" id="PTHR45266:SF3">
    <property type="entry name" value="OXALOACETATE DECARBOXYLASE ALPHA CHAIN"/>
    <property type="match status" value="1"/>
</dbReference>
<evidence type="ECO:0000256" key="4">
    <source>
        <dbReference type="ARBA" id="ARBA00022832"/>
    </source>
</evidence>
<dbReference type="InterPro" id="IPR001882">
    <property type="entry name" value="Biotin_BS"/>
</dbReference>
<dbReference type="CDD" id="cd06850">
    <property type="entry name" value="biotinyl_domain"/>
    <property type="match status" value="1"/>
</dbReference>
<sequence length="132" mass="14196">MNIETVRELAKILKENQLSELTYQSGNDRLKLKRALTQPAAPSSPAAPEPAVSDEQNTINATTIGTFYSSKSPDDPPFVSIGDHIEIGDTIGIIEAMKVMNEIKADKAGTVTQILATDGQGVEFDEPLIQLA</sequence>
<dbReference type="RefSeq" id="WP_054746813.1">
    <property type="nucleotide sequence ID" value="NZ_BKAM01000008.1"/>
</dbReference>
<dbReference type="InterPro" id="IPR011053">
    <property type="entry name" value="Single_hybrid_motif"/>
</dbReference>
<accession>A0A512PLM5</accession>
<keyword evidence="5 8" id="KW-0443">Lipid metabolism</keyword>
<feature type="domain" description="Lipoyl-binding" evidence="10">
    <location>
        <begin position="56"/>
        <end position="132"/>
    </location>
</feature>
<dbReference type="GO" id="GO:0009317">
    <property type="term" value="C:acetyl-CoA carboxylase complex"/>
    <property type="evidence" value="ECO:0007669"/>
    <property type="project" value="InterPro"/>
</dbReference>
<feature type="region of interest" description="Disordered" evidence="9">
    <location>
        <begin position="33"/>
        <end position="59"/>
    </location>
</feature>
<evidence type="ECO:0000256" key="5">
    <source>
        <dbReference type="ARBA" id="ARBA00023098"/>
    </source>
</evidence>
<keyword evidence="4 8" id="KW-0276">Fatty acid metabolism</keyword>
<dbReference type="PRINTS" id="PR01071">
    <property type="entry name" value="ACOABIOTINCC"/>
</dbReference>
<dbReference type="EMBL" id="BKAM01000008">
    <property type="protein sequence ID" value="GEP72092.1"/>
    <property type="molecule type" value="Genomic_DNA"/>
</dbReference>
<comment type="function">
    <text evidence="8">This protein is a component of the acetyl coenzyme A carboxylase complex; first, biotin carboxylase catalyzes the carboxylation of the carrier protein and then the transcarboxylase transfers the carboxyl group to form malonyl-CoA.</text>
</comment>
<dbReference type="UniPathway" id="UPA00094"/>
<dbReference type="OrthoDB" id="9811735at2"/>
<evidence type="ECO:0000256" key="9">
    <source>
        <dbReference type="SAM" id="MobiDB-lite"/>
    </source>
</evidence>
<dbReference type="STRING" id="1423795.FD12_GL001006"/>
<dbReference type="InterPro" id="IPR050709">
    <property type="entry name" value="Biotin_Carboxyl_Carrier/Decarb"/>
</dbReference>
<dbReference type="PROSITE" id="PS00188">
    <property type="entry name" value="BIOTIN"/>
    <property type="match status" value="1"/>
</dbReference>
<comment type="caution">
    <text evidence="11">The sequence shown here is derived from an EMBL/GenBank/DDBJ whole genome shotgun (WGS) entry which is preliminary data.</text>
</comment>
<dbReference type="SUPFAM" id="SSF51230">
    <property type="entry name" value="Single hybrid motif"/>
    <property type="match status" value="1"/>
</dbReference>
<name>A0A512PLM5_9LACO</name>
<dbReference type="GO" id="GO:0006633">
    <property type="term" value="P:fatty acid biosynthetic process"/>
    <property type="evidence" value="ECO:0007669"/>
    <property type="project" value="UniProtKB-UniPathway"/>
</dbReference>
<dbReference type="PROSITE" id="PS50968">
    <property type="entry name" value="BIOTINYL_LIPOYL"/>
    <property type="match status" value="1"/>
</dbReference>
<dbReference type="Pfam" id="PF00364">
    <property type="entry name" value="Biotin_lipoyl"/>
    <property type="match status" value="1"/>
</dbReference>
<evidence type="ECO:0000256" key="7">
    <source>
        <dbReference type="ARBA" id="ARBA00023267"/>
    </source>
</evidence>
<dbReference type="GO" id="GO:0003989">
    <property type="term" value="F:acetyl-CoA carboxylase activity"/>
    <property type="evidence" value="ECO:0007669"/>
    <property type="project" value="InterPro"/>
</dbReference>
<comment type="pathway">
    <text evidence="1 8">Lipid metabolism; fatty acid biosynthesis.</text>
</comment>
<dbReference type="InterPro" id="IPR000089">
    <property type="entry name" value="Biotin_lipoyl"/>
</dbReference>
<gene>
    <name evidence="11" type="primary">accB_2</name>
    <name evidence="11" type="ORF">LRA02_09600</name>
</gene>
<evidence type="ECO:0000313" key="11">
    <source>
        <dbReference type="EMBL" id="GEP72092.1"/>
    </source>
</evidence>
<evidence type="ECO:0000256" key="1">
    <source>
        <dbReference type="ARBA" id="ARBA00005194"/>
    </source>
</evidence>
<organism evidence="11 12">
    <name type="scientific">Lentilactobacillus rapi</name>
    <dbReference type="NCBI Taxonomy" id="481723"/>
    <lineage>
        <taxon>Bacteria</taxon>
        <taxon>Bacillati</taxon>
        <taxon>Bacillota</taxon>
        <taxon>Bacilli</taxon>
        <taxon>Lactobacillales</taxon>
        <taxon>Lactobacillaceae</taxon>
        <taxon>Lentilactobacillus</taxon>
    </lineage>
</organism>
<evidence type="ECO:0000256" key="3">
    <source>
        <dbReference type="ARBA" id="ARBA00022516"/>
    </source>
</evidence>
<dbReference type="PANTHER" id="PTHR45266">
    <property type="entry name" value="OXALOACETATE DECARBOXYLASE ALPHA CHAIN"/>
    <property type="match status" value="1"/>
</dbReference>
<reference evidence="11 12" key="1">
    <citation type="submission" date="2019-07" db="EMBL/GenBank/DDBJ databases">
        <title>Whole genome shotgun sequence of Lactobacillus rapi NBRC 109618.</title>
        <authorList>
            <person name="Hosoyama A."/>
            <person name="Uohara A."/>
            <person name="Ohji S."/>
            <person name="Ichikawa N."/>
        </authorList>
    </citation>
    <scope>NUCLEOTIDE SEQUENCE [LARGE SCALE GENOMIC DNA]</scope>
    <source>
        <strain evidence="11 12">NBRC 109618</strain>
    </source>
</reference>
<keyword evidence="3 8" id="KW-0444">Lipid biosynthesis</keyword>
<protein>
    <recommendedName>
        <fullName evidence="2 8">Biotin carboxyl carrier protein of acetyl-CoA carboxylase</fullName>
    </recommendedName>
</protein>
<feature type="compositionally biased region" description="Low complexity" evidence="9">
    <location>
        <begin position="39"/>
        <end position="51"/>
    </location>
</feature>
<keyword evidence="6 8" id="KW-0275">Fatty acid biosynthesis</keyword>
<evidence type="ECO:0000259" key="10">
    <source>
        <dbReference type="PROSITE" id="PS50968"/>
    </source>
</evidence>
<evidence type="ECO:0000256" key="8">
    <source>
        <dbReference type="RuleBase" id="RU364072"/>
    </source>
</evidence>
<proteinExistence type="predicted"/>
<evidence type="ECO:0000256" key="6">
    <source>
        <dbReference type="ARBA" id="ARBA00023160"/>
    </source>
</evidence>
<dbReference type="Gene3D" id="2.40.50.100">
    <property type="match status" value="1"/>
</dbReference>
<keyword evidence="7 8" id="KW-0092">Biotin</keyword>
<evidence type="ECO:0000313" key="12">
    <source>
        <dbReference type="Proteomes" id="UP000321569"/>
    </source>
</evidence>
<dbReference type="AlphaFoldDB" id="A0A512PLM5"/>
<evidence type="ECO:0000256" key="2">
    <source>
        <dbReference type="ARBA" id="ARBA00017562"/>
    </source>
</evidence>
<dbReference type="Proteomes" id="UP000321569">
    <property type="component" value="Unassembled WGS sequence"/>
</dbReference>
<dbReference type="InterPro" id="IPR001249">
    <property type="entry name" value="AcCoA_biotinCC"/>
</dbReference>